<comment type="caution">
    <text evidence="1">The sequence shown here is derived from an EMBL/GenBank/DDBJ whole genome shotgun (WGS) entry which is preliminary data.</text>
</comment>
<organism evidence="1 2">
    <name type="scientific">Paramecium primaurelia</name>
    <dbReference type="NCBI Taxonomy" id="5886"/>
    <lineage>
        <taxon>Eukaryota</taxon>
        <taxon>Sar</taxon>
        <taxon>Alveolata</taxon>
        <taxon>Ciliophora</taxon>
        <taxon>Intramacronucleata</taxon>
        <taxon>Oligohymenophorea</taxon>
        <taxon>Peniculida</taxon>
        <taxon>Parameciidae</taxon>
        <taxon>Paramecium</taxon>
    </lineage>
</organism>
<name>A0A8S1KRT7_PARPR</name>
<protein>
    <submittedName>
        <fullName evidence="1">Uncharacterized protein</fullName>
    </submittedName>
</protein>
<evidence type="ECO:0000313" key="1">
    <source>
        <dbReference type="EMBL" id="CAD8055962.1"/>
    </source>
</evidence>
<reference evidence="1" key="1">
    <citation type="submission" date="2021-01" db="EMBL/GenBank/DDBJ databases">
        <authorList>
            <consortium name="Genoscope - CEA"/>
            <person name="William W."/>
        </authorList>
    </citation>
    <scope>NUCLEOTIDE SEQUENCE</scope>
</reference>
<keyword evidence="2" id="KW-1185">Reference proteome</keyword>
<accession>A0A8S1KRT7</accession>
<dbReference type="Proteomes" id="UP000688137">
    <property type="component" value="Unassembled WGS sequence"/>
</dbReference>
<sequence length="113" mass="13655">MEIFKIIYEGGNQNIIKYIEQELKFWKNHSNYQTVHDIFKLIKCHYMQQQFNKLSIDSKPQQQYQNYNVIENEIDLFKSVQNHSTNLSNQIQKRLVEYDNGDIQIISKKNKLN</sequence>
<proteinExistence type="predicted"/>
<evidence type="ECO:0000313" key="2">
    <source>
        <dbReference type="Proteomes" id="UP000688137"/>
    </source>
</evidence>
<dbReference type="EMBL" id="CAJJDM010000022">
    <property type="protein sequence ID" value="CAD8055962.1"/>
    <property type="molecule type" value="Genomic_DNA"/>
</dbReference>
<dbReference type="AlphaFoldDB" id="A0A8S1KRT7"/>
<gene>
    <name evidence="1" type="ORF">PPRIM_AZ9-3.1.T0240064</name>
</gene>